<gene>
    <name evidence="1" type="ORF">MSZNOR_2165</name>
</gene>
<reference evidence="1 2" key="1">
    <citation type="submission" date="2023-03" db="EMBL/GenBank/DDBJ databases">
        <authorList>
            <person name="Pearce D."/>
        </authorList>
    </citation>
    <scope>NUCLEOTIDE SEQUENCE [LARGE SCALE GENOMIC DNA]</scope>
    <source>
        <strain evidence="1">Msz</strain>
    </source>
</reference>
<organism evidence="1 2">
    <name type="scientific">Methylocaldum szegediense</name>
    <dbReference type="NCBI Taxonomy" id="73780"/>
    <lineage>
        <taxon>Bacteria</taxon>
        <taxon>Pseudomonadati</taxon>
        <taxon>Pseudomonadota</taxon>
        <taxon>Gammaproteobacteria</taxon>
        <taxon>Methylococcales</taxon>
        <taxon>Methylococcaceae</taxon>
        <taxon>Methylocaldum</taxon>
    </lineage>
</organism>
<dbReference type="EMBL" id="OX458333">
    <property type="protein sequence ID" value="CAI8832193.1"/>
    <property type="molecule type" value="Genomic_DNA"/>
</dbReference>
<accession>A0ABM9I1Q5</accession>
<dbReference type="Proteomes" id="UP001162030">
    <property type="component" value="Chromosome"/>
</dbReference>
<protein>
    <submittedName>
        <fullName evidence="1">Uncharacterized protein</fullName>
    </submittedName>
</protein>
<sequence>MYIFAAFEFIKKHQAFVFGFSAELAHLNGGETESDRYATGPAQNAWLVLRHLSSVG</sequence>
<keyword evidence="2" id="KW-1185">Reference proteome</keyword>
<proteinExistence type="predicted"/>
<evidence type="ECO:0000313" key="2">
    <source>
        <dbReference type="Proteomes" id="UP001162030"/>
    </source>
</evidence>
<name>A0ABM9I1Q5_9GAMM</name>
<evidence type="ECO:0000313" key="1">
    <source>
        <dbReference type="EMBL" id="CAI8832193.1"/>
    </source>
</evidence>